<evidence type="ECO:0000256" key="7">
    <source>
        <dbReference type="ARBA" id="ARBA00023170"/>
    </source>
</evidence>
<keyword evidence="7 9" id="KW-0675">Receptor</keyword>
<evidence type="ECO:0000256" key="4">
    <source>
        <dbReference type="ARBA" id="ARBA00022989"/>
    </source>
</evidence>
<dbReference type="PANTHER" id="PTHR10489:SF922">
    <property type="entry name" value="C-C CHEMOKINE RECEPTOR FAMILY-LIKE-RELATED"/>
    <property type="match status" value="1"/>
</dbReference>
<dbReference type="EMBL" id="GCES01147670">
    <property type="protein sequence ID" value="JAQ38652.1"/>
    <property type="molecule type" value="Transcribed_RNA"/>
</dbReference>
<evidence type="ECO:0000259" key="12">
    <source>
        <dbReference type="PROSITE" id="PS50262"/>
    </source>
</evidence>
<dbReference type="InterPro" id="IPR017452">
    <property type="entry name" value="GPCR_Rhodpsn_7TM"/>
</dbReference>
<feature type="transmembrane region" description="Helical" evidence="11">
    <location>
        <begin position="67"/>
        <end position="89"/>
    </location>
</feature>
<evidence type="ECO:0000256" key="8">
    <source>
        <dbReference type="ARBA" id="ARBA00023224"/>
    </source>
</evidence>
<keyword evidence="3 9" id="KW-0812">Transmembrane</keyword>
<name>A0A146P4B2_FUNHE</name>
<dbReference type="InterPro" id="IPR000276">
    <property type="entry name" value="GPCR_Rhodpsn"/>
</dbReference>
<dbReference type="GO" id="GO:0007204">
    <property type="term" value="P:positive regulation of cytosolic calcium ion concentration"/>
    <property type="evidence" value="ECO:0007669"/>
    <property type="project" value="TreeGrafter"/>
</dbReference>
<sequence>MTPTTSGYSSKNTTDKEVGPCNREGDNSVGAHLSVLYYFMFVFSAVINVLVLAILRRFEKLSTVVNILLVNLVVSSMIFMSSLPFVAVYMQLSNWIFGLVMCKIVFSVYFLGFYSSVFFLTMLTIDRYFAIVHLMSARHGRSRCYAIISCTVVWLISGLACIKPMLLRNTYKHFGHMYCENTENLTNVNVKMLQKYGFYVQVFVFLILPLAVICFCYVRIIITIRSSRVANFKAVRVISVIVVLFFICWIPFNIVELLHDGYKPCWEQKRLGYALQITRNMAYFYFCISPIFYTFVGETFQDQFKKLLVKCFPCLRKYISHNLDNKTAEPELSLRR</sequence>
<keyword evidence="8 9" id="KW-0807">Transducer</keyword>
<evidence type="ECO:0000256" key="2">
    <source>
        <dbReference type="ARBA" id="ARBA00022475"/>
    </source>
</evidence>
<evidence type="ECO:0000313" key="15">
    <source>
        <dbReference type="Proteomes" id="UP000265000"/>
    </source>
</evidence>
<comment type="subcellular location">
    <subcellularLocation>
        <location evidence="1">Cell membrane</location>
        <topology evidence="1">Multi-pass membrane protein</topology>
    </subcellularLocation>
</comment>
<evidence type="ECO:0000256" key="6">
    <source>
        <dbReference type="ARBA" id="ARBA00023136"/>
    </source>
</evidence>
<evidence type="ECO:0000313" key="14">
    <source>
        <dbReference type="Ensembl" id="ENSFHEP00000027535.1"/>
    </source>
</evidence>
<dbReference type="Gene3D" id="1.20.1070.10">
    <property type="entry name" value="Rhodopsin 7-helix transmembrane proteins"/>
    <property type="match status" value="1"/>
</dbReference>
<dbReference type="PANTHER" id="PTHR10489">
    <property type="entry name" value="CELL ADHESION MOLECULE"/>
    <property type="match status" value="1"/>
</dbReference>
<reference evidence="14" key="2">
    <citation type="submission" date="2025-05" db="UniProtKB">
        <authorList>
            <consortium name="Ensembl"/>
        </authorList>
    </citation>
    <scope>IDENTIFICATION</scope>
</reference>
<evidence type="ECO:0000313" key="13">
    <source>
        <dbReference type="EMBL" id="JAQ38652.1"/>
    </source>
</evidence>
<dbReference type="PRINTS" id="PR00237">
    <property type="entry name" value="GPCRRHODOPSN"/>
</dbReference>
<feature type="transmembrane region" description="Helical" evidence="11">
    <location>
        <begin position="144"/>
        <end position="167"/>
    </location>
</feature>
<protein>
    <submittedName>
        <fullName evidence="14">C-C chemokine receptor type 1</fullName>
    </submittedName>
</protein>
<dbReference type="Proteomes" id="UP000265000">
    <property type="component" value="Unplaced"/>
</dbReference>
<feature type="transmembrane region" description="Helical" evidence="11">
    <location>
        <begin position="35"/>
        <end position="55"/>
    </location>
</feature>
<organism evidence="13">
    <name type="scientific">Fundulus heteroclitus</name>
    <name type="common">Killifish</name>
    <name type="synonym">Mummichog</name>
    <dbReference type="NCBI Taxonomy" id="8078"/>
    <lineage>
        <taxon>Eukaryota</taxon>
        <taxon>Metazoa</taxon>
        <taxon>Chordata</taxon>
        <taxon>Craniata</taxon>
        <taxon>Vertebrata</taxon>
        <taxon>Euteleostomi</taxon>
        <taxon>Actinopterygii</taxon>
        <taxon>Neopterygii</taxon>
        <taxon>Teleostei</taxon>
        <taxon>Neoteleostei</taxon>
        <taxon>Acanthomorphata</taxon>
        <taxon>Ovalentaria</taxon>
        <taxon>Atherinomorphae</taxon>
        <taxon>Cyprinodontiformes</taxon>
        <taxon>Fundulidae</taxon>
        <taxon>Fundulus</taxon>
    </lineage>
</organism>
<feature type="compositionally biased region" description="Basic and acidic residues" evidence="10">
    <location>
        <begin position="13"/>
        <end position="22"/>
    </location>
</feature>
<feature type="transmembrane region" description="Helical" evidence="11">
    <location>
        <begin position="282"/>
        <end position="300"/>
    </location>
</feature>
<evidence type="ECO:0000256" key="3">
    <source>
        <dbReference type="ARBA" id="ARBA00022692"/>
    </source>
</evidence>
<feature type="transmembrane region" description="Helical" evidence="11">
    <location>
        <begin position="234"/>
        <end position="252"/>
    </location>
</feature>
<dbReference type="PROSITE" id="PS50262">
    <property type="entry name" value="G_PROTEIN_RECEP_F1_2"/>
    <property type="match status" value="1"/>
</dbReference>
<evidence type="ECO:0000256" key="11">
    <source>
        <dbReference type="SAM" id="Phobius"/>
    </source>
</evidence>
<keyword evidence="6 11" id="KW-0472">Membrane</keyword>
<dbReference type="GO" id="GO:0006955">
    <property type="term" value="P:immune response"/>
    <property type="evidence" value="ECO:0007669"/>
    <property type="project" value="TreeGrafter"/>
</dbReference>
<dbReference type="GO" id="GO:0016493">
    <property type="term" value="F:C-C chemokine receptor activity"/>
    <property type="evidence" value="ECO:0007669"/>
    <property type="project" value="TreeGrafter"/>
</dbReference>
<keyword evidence="4 11" id="KW-1133">Transmembrane helix</keyword>
<dbReference type="PRINTS" id="PR00657">
    <property type="entry name" value="CCCHEMOKINER"/>
</dbReference>
<dbReference type="SUPFAM" id="SSF81321">
    <property type="entry name" value="Family A G protein-coupled receptor-like"/>
    <property type="match status" value="1"/>
</dbReference>
<evidence type="ECO:0000256" key="1">
    <source>
        <dbReference type="ARBA" id="ARBA00004651"/>
    </source>
</evidence>
<dbReference type="Pfam" id="PF00001">
    <property type="entry name" value="7tm_1"/>
    <property type="match status" value="1"/>
</dbReference>
<proteinExistence type="inferred from homology"/>
<dbReference type="GeneID" id="105923602"/>
<accession>A0A146P4B2</accession>
<feature type="domain" description="G-protein coupled receptors family 1 profile" evidence="12">
    <location>
        <begin position="47"/>
        <end position="293"/>
    </location>
</feature>
<evidence type="ECO:0000256" key="9">
    <source>
        <dbReference type="RuleBase" id="RU000688"/>
    </source>
</evidence>
<keyword evidence="2" id="KW-1003">Cell membrane</keyword>
<dbReference type="STRING" id="8078.ENSFHEP00000027535"/>
<dbReference type="OrthoDB" id="9876908at2759"/>
<feature type="transmembrane region" description="Helical" evidence="11">
    <location>
        <begin position="95"/>
        <end position="123"/>
    </location>
</feature>
<dbReference type="GO" id="GO:0009897">
    <property type="term" value="C:external side of plasma membrane"/>
    <property type="evidence" value="ECO:0007669"/>
    <property type="project" value="TreeGrafter"/>
</dbReference>
<dbReference type="Ensembl" id="ENSFHET00000016326.1">
    <property type="protein sequence ID" value="ENSFHEP00000027535.1"/>
    <property type="gene ID" value="ENSFHEG00000011051.1"/>
</dbReference>
<dbReference type="GO" id="GO:0019722">
    <property type="term" value="P:calcium-mediated signaling"/>
    <property type="evidence" value="ECO:0007669"/>
    <property type="project" value="TreeGrafter"/>
</dbReference>
<feature type="compositionally biased region" description="Polar residues" evidence="10">
    <location>
        <begin position="1"/>
        <end position="12"/>
    </location>
</feature>
<dbReference type="GO" id="GO:0060326">
    <property type="term" value="P:cell chemotaxis"/>
    <property type="evidence" value="ECO:0007669"/>
    <property type="project" value="TreeGrafter"/>
</dbReference>
<keyword evidence="15" id="KW-1185">Reference proteome</keyword>
<dbReference type="AlphaFoldDB" id="A0A146P4B2"/>
<evidence type="ECO:0000256" key="10">
    <source>
        <dbReference type="SAM" id="MobiDB-lite"/>
    </source>
</evidence>
<dbReference type="InterPro" id="IPR050119">
    <property type="entry name" value="CCR1-9-like"/>
</dbReference>
<dbReference type="GeneTree" id="ENSGT01110000267168"/>
<evidence type="ECO:0000256" key="5">
    <source>
        <dbReference type="ARBA" id="ARBA00023040"/>
    </source>
</evidence>
<keyword evidence="5 9" id="KW-0297">G-protein coupled receptor</keyword>
<feature type="transmembrane region" description="Helical" evidence="11">
    <location>
        <begin position="198"/>
        <end position="222"/>
    </location>
</feature>
<reference evidence="13" key="1">
    <citation type="submission" date="2015-01" db="EMBL/GenBank/DDBJ databases">
        <title>EvidentialGene: Evidence-directed Construction of Complete mRNA Transcriptomes without Genomes.</title>
        <authorList>
            <person name="Gilbert D.G."/>
        </authorList>
    </citation>
    <scope>NUCLEOTIDE SEQUENCE</scope>
</reference>
<dbReference type="InterPro" id="IPR000355">
    <property type="entry name" value="Chemokine_rcpt"/>
</dbReference>
<dbReference type="PROSITE" id="PS00237">
    <property type="entry name" value="G_PROTEIN_RECEP_F1_1"/>
    <property type="match status" value="1"/>
</dbReference>
<comment type="similarity">
    <text evidence="9">Belongs to the G-protein coupled receptor 1 family.</text>
</comment>
<dbReference type="GO" id="GO:0019957">
    <property type="term" value="F:C-C chemokine binding"/>
    <property type="evidence" value="ECO:0007669"/>
    <property type="project" value="TreeGrafter"/>
</dbReference>
<feature type="region of interest" description="Disordered" evidence="10">
    <location>
        <begin position="1"/>
        <end position="22"/>
    </location>
</feature>